<dbReference type="GO" id="GO:0022857">
    <property type="term" value="F:transmembrane transporter activity"/>
    <property type="evidence" value="ECO:0007669"/>
    <property type="project" value="InterPro"/>
</dbReference>
<dbReference type="InterPro" id="IPR036259">
    <property type="entry name" value="MFS_trans_sf"/>
</dbReference>
<dbReference type="InterPro" id="IPR011701">
    <property type="entry name" value="MFS"/>
</dbReference>
<comment type="subcellular location">
    <subcellularLocation>
        <location evidence="1">Cell membrane</location>
        <topology evidence="1">Multi-pass membrane protein</topology>
    </subcellularLocation>
</comment>
<dbReference type="Proteomes" id="UP000249915">
    <property type="component" value="Unassembled WGS sequence"/>
</dbReference>
<keyword evidence="2" id="KW-0812">Transmembrane</keyword>
<proteinExistence type="predicted"/>
<evidence type="ECO:0000256" key="4">
    <source>
        <dbReference type="ARBA" id="ARBA00023136"/>
    </source>
</evidence>
<evidence type="ECO:0000256" key="1">
    <source>
        <dbReference type="ARBA" id="ARBA00004651"/>
    </source>
</evidence>
<protein>
    <submittedName>
        <fullName evidence="5">Uncharacterized protein</fullName>
    </submittedName>
</protein>
<keyword evidence="6" id="KW-1185">Reference proteome</keyword>
<keyword evidence="3" id="KW-1133">Transmembrane helix</keyword>
<dbReference type="AlphaFoldDB" id="A0A2V4ANW5"/>
<dbReference type="RefSeq" id="WP_112282736.1">
    <property type="nucleotide sequence ID" value="NZ_MASW01000005.1"/>
</dbReference>
<evidence type="ECO:0000256" key="2">
    <source>
        <dbReference type="ARBA" id="ARBA00022692"/>
    </source>
</evidence>
<dbReference type="Gene3D" id="1.20.1250.20">
    <property type="entry name" value="MFS general substrate transporter like domains"/>
    <property type="match status" value="2"/>
</dbReference>
<evidence type="ECO:0000313" key="6">
    <source>
        <dbReference type="Proteomes" id="UP000249915"/>
    </source>
</evidence>
<comment type="caution">
    <text evidence="5">The sequence shown here is derived from an EMBL/GenBank/DDBJ whole genome shotgun (WGS) entry which is preliminary data.</text>
</comment>
<accession>A0A2V4ANW5</accession>
<dbReference type="PROSITE" id="PS50850">
    <property type="entry name" value="MFS"/>
    <property type="match status" value="1"/>
</dbReference>
<dbReference type="Pfam" id="PF07690">
    <property type="entry name" value="MFS_1"/>
    <property type="match status" value="1"/>
</dbReference>
<dbReference type="EMBL" id="MASW01000005">
    <property type="protein sequence ID" value="PXY22138.1"/>
    <property type="molecule type" value="Genomic_DNA"/>
</dbReference>
<dbReference type="InterPro" id="IPR020846">
    <property type="entry name" value="MFS_dom"/>
</dbReference>
<gene>
    <name evidence="5" type="ORF">BAY60_19755</name>
</gene>
<name>A0A2V4ANW5_9PSEU</name>
<sequence length="399" mass="40701">MLRAGPRPVAVLCAGSAVLLIGMGLRQAFAMFLHPVTTELHWSRESFSLGIAVQLLVWGFSQPVAGAIADRYGTGRVVFGGGLLYAAGVGLSALAWSPVHFGLTVGCMVGMGMGGAGFAVVLAGMVRAMPPERSSLVMGIGTAAASVGQFLLVPLAAGLISARGWAPALALLAVVAAAMCPLGFALRGKPAARAEPAGGGALAAARQAFAHPGFVMLTLGYFVCGFQLAFIGNHLPAYLEDLGSSAAAGAMALSLVGLCNVVGCLVFGALGDRYPKKHLLASIYLARAVAITWFVLAPPSLPGLVAFAAVMGFLWLSTVPLTTGLVTELLGSAHLAMLGGLVFCSHQVGSFLGVWLGGLIFDHTGSYTAVWWASVVLGLLSAALHLGIRRAPRTAVALA</sequence>
<keyword evidence="4" id="KW-0472">Membrane</keyword>
<dbReference type="PANTHER" id="PTHR11360:SF284">
    <property type="entry name" value="EG:103B4.3 PROTEIN-RELATED"/>
    <property type="match status" value="1"/>
</dbReference>
<organism evidence="5 6">
    <name type="scientific">Prauserella muralis</name>
    <dbReference type="NCBI Taxonomy" id="588067"/>
    <lineage>
        <taxon>Bacteria</taxon>
        <taxon>Bacillati</taxon>
        <taxon>Actinomycetota</taxon>
        <taxon>Actinomycetes</taxon>
        <taxon>Pseudonocardiales</taxon>
        <taxon>Pseudonocardiaceae</taxon>
        <taxon>Prauserella</taxon>
    </lineage>
</organism>
<dbReference type="SUPFAM" id="SSF103473">
    <property type="entry name" value="MFS general substrate transporter"/>
    <property type="match status" value="1"/>
</dbReference>
<dbReference type="OrthoDB" id="146345at2"/>
<dbReference type="GO" id="GO:0005886">
    <property type="term" value="C:plasma membrane"/>
    <property type="evidence" value="ECO:0007669"/>
    <property type="project" value="UniProtKB-SubCell"/>
</dbReference>
<dbReference type="CDD" id="cd17355">
    <property type="entry name" value="MFS_YcxA_like"/>
    <property type="match status" value="1"/>
</dbReference>
<dbReference type="InterPro" id="IPR050327">
    <property type="entry name" value="Proton-linked_MCT"/>
</dbReference>
<evidence type="ECO:0000313" key="5">
    <source>
        <dbReference type="EMBL" id="PXY22138.1"/>
    </source>
</evidence>
<evidence type="ECO:0000256" key="3">
    <source>
        <dbReference type="ARBA" id="ARBA00022989"/>
    </source>
</evidence>
<reference evidence="5 6" key="1">
    <citation type="submission" date="2016-07" db="EMBL/GenBank/DDBJ databases">
        <title>Draft genome sequence of Prauserella muralis DSM 45305, isolated from a mould-covered wall in an indoor environment.</title>
        <authorList>
            <person name="Ruckert C."/>
            <person name="Albersmeier A."/>
            <person name="Jiang C.-L."/>
            <person name="Jiang Y."/>
            <person name="Kalinowski J."/>
            <person name="Schneider O."/>
            <person name="Winkler A."/>
            <person name="Zotchev S.B."/>
        </authorList>
    </citation>
    <scope>NUCLEOTIDE SEQUENCE [LARGE SCALE GENOMIC DNA]</scope>
    <source>
        <strain evidence="5 6">DSM 45305</strain>
    </source>
</reference>
<dbReference type="PANTHER" id="PTHR11360">
    <property type="entry name" value="MONOCARBOXYLATE TRANSPORTER"/>
    <property type="match status" value="1"/>
</dbReference>